<protein>
    <recommendedName>
        <fullName evidence="2">Knr4/Smi1-like domain-containing protein</fullName>
    </recommendedName>
</protein>
<feature type="region of interest" description="Disordered" evidence="1">
    <location>
        <begin position="503"/>
        <end position="545"/>
    </location>
</feature>
<evidence type="ECO:0000259" key="2">
    <source>
        <dbReference type="SMART" id="SM00860"/>
    </source>
</evidence>
<name>A0A1L7WST5_9HELO</name>
<feature type="domain" description="Knr4/Smi1-like" evidence="2">
    <location>
        <begin position="357"/>
        <end position="418"/>
    </location>
</feature>
<proteinExistence type="predicted"/>
<evidence type="ECO:0000313" key="3">
    <source>
        <dbReference type="EMBL" id="CZR55829.1"/>
    </source>
</evidence>
<dbReference type="SMART" id="SM00860">
    <property type="entry name" value="SMI1_KNR4"/>
    <property type="match status" value="1"/>
</dbReference>
<feature type="compositionally biased region" description="Basic and acidic residues" evidence="1">
    <location>
        <begin position="505"/>
        <end position="514"/>
    </location>
</feature>
<dbReference type="InterPro" id="IPR037883">
    <property type="entry name" value="Knr4/Smi1-like_sf"/>
</dbReference>
<keyword evidence="4" id="KW-1185">Reference proteome</keyword>
<evidence type="ECO:0000256" key="1">
    <source>
        <dbReference type="SAM" id="MobiDB-lite"/>
    </source>
</evidence>
<dbReference type="Proteomes" id="UP000184330">
    <property type="component" value="Unassembled WGS sequence"/>
</dbReference>
<dbReference type="OrthoDB" id="2788868at2759"/>
<sequence length="545" mass="62508">MAINWVDAGNEHHFASKSLSKLVSSYLEPVDPREAITKTFRLVDLLLLSNHIAKANELIVALYKYGESIVPSDPRYSDPPLKYTSFSLENFWLTHGKQYPPPTNVPAFMRCNHGCKTREENLAYEQWGKFREANRTGWMLEHCKLAEPSDPHIWRETDDPRMLAMCCRLLSKNQTQGKFVSQERMKEALEAGMKLFAQPQVCISEWDWKEARTRGEKRHSELLYRRLVVELAIRARELETAAEMLSLGLRIDGFNHGSDLYHYLMIPGVYDVLPLLAKRGKEGNPFHIKEEEAEIIVKKIAETLELRATKGRQWSLAPEKVGWEDLLNRLAKGAWKVNRKEYKQMGVKCWEDILYDPADESEIKEAEEKAGELPKDFKDMMRVAAGFKGGYHLFGGGICGVPLVDGEPEDEFEHFVSDFGHLGFRKDGVTGDVIQIQAGADECDCFRHYIIPPAVWKANIVGREVREGEYQYWHWAPWRGYISSWDSVRDYVASCVEEVEGMIENGKKVDHGNESDQDPDSGDEESDSAEEEEQSSDEWVHVEKE</sequence>
<dbReference type="SUPFAM" id="SSF160631">
    <property type="entry name" value="SMI1/KNR4-like"/>
    <property type="match status" value="1"/>
</dbReference>
<feature type="compositionally biased region" description="Acidic residues" evidence="1">
    <location>
        <begin position="515"/>
        <end position="536"/>
    </location>
</feature>
<dbReference type="EMBL" id="FJOG01000007">
    <property type="protein sequence ID" value="CZR55829.1"/>
    <property type="molecule type" value="Genomic_DNA"/>
</dbReference>
<reference evidence="3 4" key="1">
    <citation type="submission" date="2016-03" db="EMBL/GenBank/DDBJ databases">
        <authorList>
            <person name="Ploux O."/>
        </authorList>
    </citation>
    <scope>NUCLEOTIDE SEQUENCE [LARGE SCALE GENOMIC DNA]</scope>
    <source>
        <strain evidence="3 4">UAMH 11012</strain>
    </source>
</reference>
<dbReference type="InterPro" id="IPR018958">
    <property type="entry name" value="Knr4/Smi1-like_dom"/>
</dbReference>
<accession>A0A1L7WST5</accession>
<dbReference type="AlphaFoldDB" id="A0A1L7WST5"/>
<gene>
    <name evidence="3" type="ORF">PAC_05717</name>
</gene>
<organism evidence="3 4">
    <name type="scientific">Phialocephala subalpina</name>
    <dbReference type="NCBI Taxonomy" id="576137"/>
    <lineage>
        <taxon>Eukaryota</taxon>
        <taxon>Fungi</taxon>
        <taxon>Dikarya</taxon>
        <taxon>Ascomycota</taxon>
        <taxon>Pezizomycotina</taxon>
        <taxon>Leotiomycetes</taxon>
        <taxon>Helotiales</taxon>
        <taxon>Mollisiaceae</taxon>
        <taxon>Phialocephala</taxon>
        <taxon>Phialocephala fortinii species complex</taxon>
    </lineage>
</organism>
<evidence type="ECO:0000313" key="4">
    <source>
        <dbReference type="Proteomes" id="UP000184330"/>
    </source>
</evidence>